<dbReference type="Proteomes" id="UP001172155">
    <property type="component" value="Unassembled WGS sequence"/>
</dbReference>
<feature type="transmembrane region" description="Helical" evidence="5">
    <location>
        <begin position="36"/>
        <end position="53"/>
    </location>
</feature>
<evidence type="ECO:0000256" key="2">
    <source>
        <dbReference type="ARBA" id="ARBA00022692"/>
    </source>
</evidence>
<feature type="transmembrane region" description="Helical" evidence="5">
    <location>
        <begin position="276"/>
        <end position="299"/>
    </location>
</feature>
<dbReference type="Pfam" id="PF13813">
    <property type="entry name" value="MBOAT_2"/>
    <property type="match status" value="1"/>
</dbReference>
<evidence type="ECO:0000313" key="8">
    <source>
        <dbReference type="Proteomes" id="UP001172155"/>
    </source>
</evidence>
<accession>A0AA40K4V2</accession>
<dbReference type="AlphaFoldDB" id="A0AA40K4V2"/>
<evidence type="ECO:0000256" key="5">
    <source>
        <dbReference type="SAM" id="Phobius"/>
    </source>
</evidence>
<sequence>MLAKLFPPTNLPAYYRDLYRSQYYADLANGNVRPLTLPYSLLGCFFPVFYLAFPHRRRPWLHRSRFLVVLAIILVNIDVVFWRRTSSANFASSYATGLACAWGTIWGTTLLLVMDVQGRVARIALRRQTDPNYDAGKEVANIPDESIRSALKQGWEYYWQPYPEDAPFTTRLGWVWSLYTSFRGAGWSFAIPTIPHPPPPTNPSTSPTLTFTPTTLRRPPCGSSISPTHASFLRSRLLFIFLSYLALDLWTITARYDPYFVPGPGVPLPPLPSIPPSLLPFAHTLFSALGILSALFFYLPLSQLLSYLTTPPLHRHLFLFPTPFGSLRALPSRGLAGVWGSFWHQSFRLGFTSPTAHLLPPRTTSTTAATTFTAFLLSGLLHAAGGFTCPAPAHTQWPMPLAFFLSQFLGVALQTTITKTFSFSVGRRTKAVLNTAFALAWLHATNWMLIGDFSRAALWLFEPVPVSVLRLVGFGAEGEGWWRWDGTFLPGWTGGGGGRWWEGG</sequence>
<feature type="transmembrane region" description="Helical" evidence="5">
    <location>
        <begin position="65"/>
        <end position="82"/>
    </location>
</feature>
<name>A0AA40K4V2_9PEZI</name>
<dbReference type="GO" id="GO:0016020">
    <property type="term" value="C:membrane"/>
    <property type="evidence" value="ECO:0007669"/>
    <property type="project" value="UniProtKB-SubCell"/>
</dbReference>
<keyword evidence="8" id="KW-1185">Reference proteome</keyword>
<evidence type="ECO:0000256" key="1">
    <source>
        <dbReference type="ARBA" id="ARBA00004141"/>
    </source>
</evidence>
<dbReference type="InterPro" id="IPR032805">
    <property type="entry name" value="Wax_synthase_dom"/>
</dbReference>
<feature type="domain" description="Wax synthase" evidence="6">
    <location>
        <begin position="324"/>
        <end position="405"/>
    </location>
</feature>
<feature type="transmembrane region" description="Helical" evidence="5">
    <location>
        <begin position="94"/>
        <end position="113"/>
    </location>
</feature>
<keyword evidence="3 5" id="KW-1133">Transmembrane helix</keyword>
<organism evidence="7 8">
    <name type="scientific">Schizothecium vesticola</name>
    <dbReference type="NCBI Taxonomy" id="314040"/>
    <lineage>
        <taxon>Eukaryota</taxon>
        <taxon>Fungi</taxon>
        <taxon>Dikarya</taxon>
        <taxon>Ascomycota</taxon>
        <taxon>Pezizomycotina</taxon>
        <taxon>Sordariomycetes</taxon>
        <taxon>Sordariomycetidae</taxon>
        <taxon>Sordariales</taxon>
        <taxon>Schizotheciaceae</taxon>
        <taxon>Schizothecium</taxon>
    </lineage>
</organism>
<reference evidence="7" key="1">
    <citation type="submission" date="2023-06" db="EMBL/GenBank/DDBJ databases">
        <title>Genome-scale phylogeny and comparative genomics of the fungal order Sordariales.</title>
        <authorList>
            <consortium name="Lawrence Berkeley National Laboratory"/>
            <person name="Hensen N."/>
            <person name="Bonometti L."/>
            <person name="Westerberg I."/>
            <person name="Brannstrom I.O."/>
            <person name="Guillou S."/>
            <person name="Cros-Aarteil S."/>
            <person name="Calhoun S."/>
            <person name="Haridas S."/>
            <person name="Kuo A."/>
            <person name="Mondo S."/>
            <person name="Pangilinan J."/>
            <person name="Riley R."/>
            <person name="LaButti K."/>
            <person name="Andreopoulos B."/>
            <person name="Lipzen A."/>
            <person name="Chen C."/>
            <person name="Yanf M."/>
            <person name="Daum C."/>
            <person name="Ng V."/>
            <person name="Clum A."/>
            <person name="Steindorff A."/>
            <person name="Ohm R."/>
            <person name="Martin F."/>
            <person name="Silar P."/>
            <person name="Natvig D."/>
            <person name="Lalanne C."/>
            <person name="Gautier V."/>
            <person name="Ament-velasquez S.L."/>
            <person name="Kruys A."/>
            <person name="Hutchinson M.I."/>
            <person name="Powell A.J."/>
            <person name="Barry K."/>
            <person name="Miller A.N."/>
            <person name="Grigoriev I.V."/>
            <person name="Debuchy R."/>
            <person name="Gladieux P."/>
            <person name="Thoren M.H."/>
            <person name="Johannesson H."/>
        </authorList>
    </citation>
    <scope>NUCLEOTIDE SEQUENCE</scope>
    <source>
        <strain evidence="7">SMH3187-1</strain>
    </source>
</reference>
<comment type="caution">
    <text evidence="7">The sequence shown here is derived from an EMBL/GenBank/DDBJ whole genome shotgun (WGS) entry which is preliminary data.</text>
</comment>
<gene>
    <name evidence="7" type="ORF">B0T18DRAFT_480464</name>
</gene>
<feature type="transmembrane region" description="Helical" evidence="5">
    <location>
        <begin position="237"/>
        <end position="256"/>
    </location>
</feature>
<proteinExistence type="predicted"/>
<protein>
    <recommendedName>
        <fullName evidence="6">Wax synthase domain-containing protein</fullName>
    </recommendedName>
</protein>
<keyword evidence="4 5" id="KW-0472">Membrane</keyword>
<dbReference type="EMBL" id="JAUKUD010000004">
    <property type="protein sequence ID" value="KAK0745979.1"/>
    <property type="molecule type" value="Genomic_DNA"/>
</dbReference>
<comment type="subcellular location">
    <subcellularLocation>
        <location evidence="1">Membrane</location>
        <topology evidence="1">Multi-pass membrane protein</topology>
    </subcellularLocation>
</comment>
<evidence type="ECO:0000256" key="4">
    <source>
        <dbReference type="ARBA" id="ARBA00023136"/>
    </source>
</evidence>
<keyword evidence="2 5" id="KW-0812">Transmembrane</keyword>
<evidence type="ECO:0000259" key="6">
    <source>
        <dbReference type="Pfam" id="PF13813"/>
    </source>
</evidence>
<evidence type="ECO:0000256" key="3">
    <source>
        <dbReference type="ARBA" id="ARBA00022989"/>
    </source>
</evidence>
<evidence type="ECO:0000313" key="7">
    <source>
        <dbReference type="EMBL" id="KAK0745979.1"/>
    </source>
</evidence>